<dbReference type="AlphaFoldDB" id="A0A0D2IZJ4"/>
<reference evidence="1 2" key="1">
    <citation type="journal article" date="2013" name="BMC Genomics">
        <title>Reconstruction of the lipid metabolism for the microalga Monoraphidium neglectum from its genome sequence reveals characteristics suitable for biofuel production.</title>
        <authorList>
            <person name="Bogen C."/>
            <person name="Al-Dilaimi A."/>
            <person name="Albersmeier A."/>
            <person name="Wichmann J."/>
            <person name="Grundmann M."/>
            <person name="Rupp O."/>
            <person name="Lauersen K.J."/>
            <person name="Blifernez-Klassen O."/>
            <person name="Kalinowski J."/>
            <person name="Goesmann A."/>
            <person name="Mussgnug J.H."/>
            <person name="Kruse O."/>
        </authorList>
    </citation>
    <scope>NUCLEOTIDE SEQUENCE [LARGE SCALE GENOMIC DNA]</scope>
    <source>
        <strain evidence="1 2">SAG 48.87</strain>
    </source>
</reference>
<dbReference type="EMBL" id="KK104909">
    <property type="protein sequence ID" value="KIY93267.1"/>
    <property type="molecule type" value="Genomic_DNA"/>
</dbReference>
<name>A0A0D2IZJ4_9CHLO</name>
<dbReference type="GeneID" id="25732283"/>
<dbReference type="KEGG" id="mng:MNEG_14695"/>
<protein>
    <submittedName>
        <fullName evidence="1">Uncharacterized protein</fullName>
    </submittedName>
</protein>
<dbReference type="RefSeq" id="XP_013892287.1">
    <property type="nucleotide sequence ID" value="XM_014036833.1"/>
</dbReference>
<organism evidence="1 2">
    <name type="scientific">Monoraphidium neglectum</name>
    <dbReference type="NCBI Taxonomy" id="145388"/>
    <lineage>
        <taxon>Eukaryota</taxon>
        <taxon>Viridiplantae</taxon>
        <taxon>Chlorophyta</taxon>
        <taxon>core chlorophytes</taxon>
        <taxon>Chlorophyceae</taxon>
        <taxon>CS clade</taxon>
        <taxon>Sphaeropleales</taxon>
        <taxon>Selenastraceae</taxon>
        <taxon>Monoraphidium</taxon>
    </lineage>
</organism>
<evidence type="ECO:0000313" key="1">
    <source>
        <dbReference type="EMBL" id="KIY93267.1"/>
    </source>
</evidence>
<sequence length="114" mass="13224">MITDASVDKFKECDKNLCTVSINLHDTYKYVITVMPMASHVVLSYKTLQYKVPPADDKAYGDLIDFLTKAIDGECCQALDEDIERGEYWPDREWEHAFCCLRVHCHGVQVFYHK</sequence>
<accession>A0A0D2IZJ4</accession>
<dbReference type="OrthoDB" id="557482at2759"/>
<proteinExistence type="predicted"/>
<keyword evidence="2" id="KW-1185">Reference proteome</keyword>
<dbReference type="Proteomes" id="UP000054498">
    <property type="component" value="Unassembled WGS sequence"/>
</dbReference>
<gene>
    <name evidence="1" type="ORF">MNEG_14695</name>
</gene>
<evidence type="ECO:0000313" key="2">
    <source>
        <dbReference type="Proteomes" id="UP000054498"/>
    </source>
</evidence>